<feature type="domain" description="PAC" evidence="2">
    <location>
        <begin position="306"/>
        <end position="358"/>
    </location>
</feature>
<keyword evidence="1" id="KW-0812">Transmembrane</keyword>
<dbReference type="InterPro" id="IPR035965">
    <property type="entry name" value="PAS-like_dom_sf"/>
</dbReference>
<feature type="transmembrane region" description="Helical" evidence="1">
    <location>
        <begin position="38"/>
        <end position="59"/>
    </location>
</feature>
<feature type="transmembrane region" description="Helical" evidence="1">
    <location>
        <begin position="212"/>
        <end position="231"/>
    </location>
</feature>
<dbReference type="Pfam" id="PF08448">
    <property type="entry name" value="PAS_4"/>
    <property type="match status" value="1"/>
</dbReference>
<keyword evidence="5" id="KW-1185">Reference proteome</keyword>
<feature type="transmembrane region" description="Helical" evidence="1">
    <location>
        <begin position="181"/>
        <end position="200"/>
    </location>
</feature>
<dbReference type="InterPro" id="IPR043128">
    <property type="entry name" value="Rev_trsase/Diguanyl_cyclase"/>
</dbReference>
<dbReference type="PROSITE" id="PS50113">
    <property type="entry name" value="PAC"/>
    <property type="match status" value="1"/>
</dbReference>
<dbReference type="InterPro" id="IPR000700">
    <property type="entry name" value="PAS-assoc_C"/>
</dbReference>
<dbReference type="SUPFAM" id="SSF55785">
    <property type="entry name" value="PYP-like sensor domain (PAS domain)"/>
    <property type="match status" value="1"/>
</dbReference>
<evidence type="ECO:0000259" key="3">
    <source>
        <dbReference type="PROSITE" id="PS50887"/>
    </source>
</evidence>
<dbReference type="Pfam" id="PF16927">
    <property type="entry name" value="HisKA_7TM"/>
    <property type="match status" value="1"/>
</dbReference>
<proteinExistence type="predicted"/>
<dbReference type="Gene3D" id="3.30.450.20">
    <property type="entry name" value="PAS domain"/>
    <property type="match status" value="1"/>
</dbReference>
<evidence type="ECO:0000313" key="4">
    <source>
        <dbReference type="EMBL" id="KEP28116.1"/>
    </source>
</evidence>
<feature type="transmembrane region" description="Helical" evidence="1">
    <location>
        <begin position="102"/>
        <end position="126"/>
    </location>
</feature>
<dbReference type="OrthoDB" id="9759607at2"/>
<evidence type="ECO:0000259" key="2">
    <source>
        <dbReference type="PROSITE" id="PS50113"/>
    </source>
</evidence>
<dbReference type="InterPro" id="IPR050469">
    <property type="entry name" value="Diguanylate_Cyclase"/>
</dbReference>
<dbReference type="PROSITE" id="PS50887">
    <property type="entry name" value="GGDEF"/>
    <property type="match status" value="1"/>
</dbReference>
<dbReference type="Pfam" id="PF00990">
    <property type="entry name" value="GGDEF"/>
    <property type="match status" value="1"/>
</dbReference>
<dbReference type="InterPro" id="IPR029787">
    <property type="entry name" value="Nucleotide_cyclase"/>
</dbReference>
<dbReference type="GO" id="GO:0005886">
    <property type="term" value="C:plasma membrane"/>
    <property type="evidence" value="ECO:0007669"/>
    <property type="project" value="TreeGrafter"/>
</dbReference>
<dbReference type="Gene3D" id="3.30.70.270">
    <property type="match status" value="1"/>
</dbReference>
<dbReference type="PANTHER" id="PTHR45138">
    <property type="entry name" value="REGULATORY COMPONENTS OF SENSORY TRANSDUCTION SYSTEM"/>
    <property type="match status" value="1"/>
</dbReference>
<dbReference type="EMBL" id="JOTP01000001">
    <property type="protein sequence ID" value="KEP28116.1"/>
    <property type="molecule type" value="Genomic_DNA"/>
</dbReference>
<dbReference type="SMART" id="SM00267">
    <property type="entry name" value="GGDEF"/>
    <property type="match status" value="1"/>
</dbReference>
<accession>A0A081LFU0</accession>
<dbReference type="RefSeq" id="WP_034316773.1">
    <property type="nucleotide sequence ID" value="NZ_JOTP01000001.1"/>
</dbReference>
<name>A0A081LFU0_9BACI</name>
<dbReference type="InterPro" id="IPR000160">
    <property type="entry name" value="GGDEF_dom"/>
</dbReference>
<feature type="transmembrane region" description="Helical" evidence="1">
    <location>
        <begin position="146"/>
        <end position="169"/>
    </location>
</feature>
<dbReference type="eggNOG" id="COG3706">
    <property type="taxonomic scope" value="Bacteria"/>
</dbReference>
<dbReference type="CDD" id="cd01949">
    <property type="entry name" value="GGDEF"/>
    <property type="match status" value="1"/>
</dbReference>
<dbReference type="AlphaFoldDB" id="A0A081LFU0"/>
<dbReference type="InterPro" id="IPR031621">
    <property type="entry name" value="HisKA_7TM"/>
</dbReference>
<keyword evidence="1" id="KW-0472">Membrane</keyword>
<sequence>MDSIVLHFIVIMSVSGILSVILSIIAHANRHRYIGCQLFMYMSGATAIYIFGHTFELLARTPEEVMFWVCFQYIGLPFIAPFSLMIVLQFTGFHQYFTKRRVLLILLIPFLTTIMVFTNSFHSLFYRSITMNTVDGFLLADFTIGYWYIIHGVCTFGCSMLAIFMLVWFLRVTKKEYLKQILILLVGMLLPITTSFIYLLGVTPLHIDPVPVVMFLTNALYLWAIMSFQLFKLSPIAMERVFEHMSEGVLILDRYRTLIDYNPAAASIIPALANKKGIGYKIDDVFSEIIKESAFIQWLRSPQDHSQYDLMLKREKDHSSYYHLTATSLFNRRGEIEGRQIVISDVTEQRLLQEELERRAYIDGLTNIFNRSSFIERTQMILEEDAQDTAVMLFDIDFFKQINDTHGHHIGDEALRHVVTICQQHLQMDDLFGRYGGEEFAICLPHHSFEEACHIAERMRHSFEMSFFENDEEKVRVTASFGIAHTAYDPNVLETLLYEADQALYMSKRQGRNRIYASTGADYMLYQEHDRPPASH</sequence>
<gene>
    <name evidence="4" type="ORF">BA70_00560</name>
</gene>
<protein>
    <submittedName>
        <fullName evidence="4">Diguanylate cyclase</fullName>
    </submittedName>
</protein>
<dbReference type="GO" id="GO:0043709">
    <property type="term" value="P:cell adhesion involved in single-species biofilm formation"/>
    <property type="evidence" value="ECO:0007669"/>
    <property type="project" value="TreeGrafter"/>
</dbReference>
<feature type="domain" description="GGDEF" evidence="3">
    <location>
        <begin position="387"/>
        <end position="520"/>
    </location>
</feature>
<dbReference type="NCBIfam" id="TIGR00254">
    <property type="entry name" value="GGDEF"/>
    <property type="match status" value="1"/>
</dbReference>
<dbReference type="GO" id="GO:0052621">
    <property type="term" value="F:diguanylate cyclase activity"/>
    <property type="evidence" value="ECO:0007669"/>
    <property type="project" value="TreeGrafter"/>
</dbReference>
<organism evidence="4 5">
    <name type="scientific">Bacillus zhangzhouensis</name>
    <dbReference type="NCBI Taxonomy" id="1178540"/>
    <lineage>
        <taxon>Bacteria</taxon>
        <taxon>Bacillati</taxon>
        <taxon>Bacillota</taxon>
        <taxon>Bacilli</taxon>
        <taxon>Bacillales</taxon>
        <taxon>Bacillaceae</taxon>
        <taxon>Bacillus</taxon>
    </lineage>
</organism>
<evidence type="ECO:0000313" key="5">
    <source>
        <dbReference type="Proteomes" id="UP000028091"/>
    </source>
</evidence>
<dbReference type="Proteomes" id="UP000028091">
    <property type="component" value="Unassembled WGS sequence"/>
</dbReference>
<keyword evidence="1" id="KW-1133">Transmembrane helix</keyword>
<feature type="transmembrane region" description="Helical" evidence="1">
    <location>
        <begin position="6"/>
        <end position="26"/>
    </location>
</feature>
<dbReference type="SUPFAM" id="SSF55073">
    <property type="entry name" value="Nucleotide cyclase"/>
    <property type="match status" value="1"/>
</dbReference>
<feature type="transmembrane region" description="Helical" evidence="1">
    <location>
        <begin position="65"/>
        <end position="90"/>
    </location>
</feature>
<reference evidence="4 5" key="1">
    <citation type="submission" date="2012-09" db="EMBL/GenBank/DDBJ databases">
        <title>Genome Sequence of Bacillus sp. DW5-4.</title>
        <authorList>
            <person name="Lai Q."/>
            <person name="Liu Y."/>
            <person name="Shao Z."/>
        </authorList>
    </citation>
    <scope>NUCLEOTIDE SEQUENCE [LARGE SCALE GENOMIC DNA]</scope>
    <source>
        <strain evidence="4 5">DW5-4</strain>
    </source>
</reference>
<dbReference type="PANTHER" id="PTHR45138:SF9">
    <property type="entry name" value="DIGUANYLATE CYCLASE DGCM-RELATED"/>
    <property type="match status" value="1"/>
</dbReference>
<comment type="caution">
    <text evidence="4">The sequence shown here is derived from an EMBL/GenBank/DDBJ whole genome shotgun (WGS) entry which is preliminary data.</text>
</comment>
<dbReference type="FunFam" id="3.30.70.270:FF:000001">
    <property type="entry name" value="Diguanylate cyclase domain protein"/>
    <property type="match status" value="1"/>
</dbReference>
<evidence type="ECO:0000256" key="1">
    <source>
        <dbReference type="SAM" id="Phobius"/>
    </source>
</evidence>
<dbReference type="InterPro" id="IPR013656">
    <property type="entry name" value="PAS_4"/>
</dbReference>
<dbReference type="GO" id="GO:1902201">
    <property type="term" value="P:negative regulation of bacterial-type flagellum-dependent cell motility"/>
    <property type="evidence" value="ECO:0007669"/>
    <property type="project" value="TreeGrafter"/>
</dbReference>